<dbReference type="Pfam" id="PF00892">
    <property type="entry name" value="EamA"/>
    <property type="match status" value="2"/>
</dbReference>
<comment type="similarity">
    <text evidence="2">Belongs to the EamA transporter family.</text>
</comment>
<feature type="transmembrane region" description="Helical" evidence="4">
    <location>
        <begin position="276"/>
        <end position="293"/>
    </location>
</feature>
<keyword evidence="4" id="KW-0812">Transmembrane</keyword>
<keyword evidence="4" id="KW-0472">Membrane</keyword>
<dbReference type="AlphaFoldDB" id="A0A3B0CK31"/>
<evidence type="ECO:0000256" key="3">
    <source>
        <dbReference type="SAM" id="MobiDB-lite"/>
    </source>
</evidence>
<reference evidence="6 7" key="1">
    <citation type="journal article" date="2007" name="Int. J. Syst. Evol. Microbiol.">
        <title>Paenibacillus ginsengarvi sp. nov., isolated from soil from ginseng cultivation.</title>
        <authorList>
            <person name="Yoon M.H."/>
            <person name="Ten L.N."/>
            <person name="Im W.T."/>
        </authorList>
    </citation>
    <scope>NUCLEOTIDE SEQUENCE [LARGE SCALE GENOMIC DNA]</scope>
    <source>
        <strain evidence="6 7">KCTC 13059</strain>
    </source>
</reference>
<feature type="transmembrane region" description="Helical" evidence="4">
    <location>
        <begin position="251"/>
        <end position="270"/>
    </location>
</feature>
<evidence type="ECO:0000313" key="6">
    <source>
        <dbReference type="EMBL" id="RKN85058.1"/>
    </source>
</evidence>
<dbReference type="EMBL" id="RBAH01000006">
    <property type="protein sequence ID" value="RKN85058.1"/>
    <property type="molecule type" value="Genomic_DNA"/>
</dbReference>
<sequence>MWLVYAVLAAVSFGFRGILYQWTSQRRIERNLMLLGVYLSGAAISLTAALLLGQSWSAAVWTGAVMGFFSFISNASMYKGFSVGKASLVAVFTALTPVVVAVVSYFRWGEKLNGWQAAAFLLIIAGVVFIRYSNDLSMRNLQGVQWALLAMITFGITDLASKQAMLWEADKMPTLFIMYATGSLLFFALWQTGRLQTRASRTGYKREVAVSSVATAGGAGTEQTEGPSPAPGDTGTKSPDSAWSIPRTLRWGALVGLTNITGMALILPAFQHGITGLVSAVVATNVLLILLYARLFLNERWSPKEMIGIACALAGVLGLRLLE</sequence>
<feature type="transmembrane region" description="Helical" evidence="4">
    <location>
        <begin position="144"/>
        <end position="160"/>
    </location>
</feature>
<dbReference type="PANTHER" id="PTHR22911:SF137">
    <property type="entry name" value="SOLUTE CARRIER FAMILY 35 MEMBER G2-RELATED"/>
    <property type="match status" value="1"/>
</dbReference>
<comment type="subcellular location">
    <subcellularLocation>
        <location evidence="1">Endomembrane system</location>
        <topology evidence="1">Multi-pass membrane protein</topology>
    </subcellularLocation>
</comment>
<dbReference type="GO" id="GO:0016020">
    <property type="term" value="C:membrane"/>
    <property type="evidence" value="ECO:0007669"/>
    <property type="project" value="InterPro"/>
</dbReference>
<evidence type="ECO:0000313" key="7">
    <source>
        <dbReference type="Proteomes" id="UP000282311"/>
    </source>
</evidence>
<name>A0A3B0CK31_9BACL</name>
<comment type="caution">
    <text evidence="6">The sequence shown here is derived from an EMBL/GenBank/DDBJ whole genome shotgun (WGS) entry which is preliminary data.</text>
</comment>
<feature type="region of interest" description="Disordered" evidence="3">
    <location>
        <begin position="215"/>
        <end position="242"/>
    </location>
</feature>
<feature type="compositionally biased region" description="Low complexity" evidence="3">
    <location>
        <begin position="215"/>
        <end position="226"/>
    </location>
</feature>
<dbReference type="RefSeq" id="WP_120747263.1">
    <property type="nucleotide sequence ID" value="NZ_RBAH01000006.1"/>
</dbReference>
<dbReference type="PANTHER" id="PTHR22911">
    <property type="entry name" value="ACYL-MALONYL CONDENSING ENZYME-RELATED"/>
    <property type="match status" value="1"/>
</dbReference>
<evidence type="ECO:0000256" key="1">
    <source>
        <dbReference type="ARBA" id="ARBA00004127"/>
    </source>
</evidence>
<protein>
    <submittedName>
        <fullName evidence="6">EamA family transporter</fullName>
    </submittedName>
</protein>
<dbReference type="InterPro" id="IPR037185">
    <property type="entry name" value="EmrE-like"/>
</dbReference>
<dbReference type="OrthoDB" id="2795159at2"/>
<accession>A0A3B0CK31</accession>
<feature type="transmembrane region" description="Helical" evidence="4">
    <location>
        <begin position="88"/>
        <end position="108"/>
    </location>
</feature>
<keyword evidence="4" id="KW-1133">Transmembrane helix</keyword>
<evidence type="ECO:0000256" key="4">
    <source>
        <dbReference type="SAM" id="Phobius"/>
    </source>
</evidence>
<gene>
    <name evidence="6" type="ORF">D7M11_11110</name>
</gene>
<organism evidence="6 7">
    <name type="scientific">Paenibacillus ginsengarvi</name>
    <dbReference type="NCBI Taxonomy" id="400777"/>
    <lineage>
        <taxon>Bacteria</taxon>
        <taxon>Bacillati</taxon>
        <taxon>Bacillota</taxon>
        <taxon>Bacilli</taxon>
        <taxon>Bacillales</taxon>
        <taxon>Paenibacillaceae</taxon>
        <taxon>Paenibacillus</taxon>
    </lineage>
</organism>
<proteinExistence type="inferred from homology"/>
<feature type="domain" description="EamA" evidence="5">
    <location>
        <begin position="2"/>
        <end position="131"/>
    </location>
</feature>
<dbReference type="Gene3D" id="1.10.3730.20">
    <property type="match status" value="2"/>
</dbReference>
<dbReference type="Proteomes" id="UP000282311">
    <property type="component" value="Unassembled WGS sequence"/>
</dbReference>
<feature type="transmembrane region" description="Helical" evidence="4">
    <location>
        <begin position="58"/>
        <end position="76"/>
    </location>
</feature>
<keyword evidence="7" id="KW-1185">Reference proteome</keyword>
<feature type="transmembrane region" description="Helical" evidence="4">
    <location>
        <begin position="172"/>
        <end position="190"/>
    </location>
</feature>
<dbReference type="SUPFAM" id="SSF103481">
    <property type="entry name" value="Multidrug resistance efflux transporter EmrE"/>
    <property type="match status" value="2"/>
</dbReference>
<feature type="transmembrane region" description="Helical" evidence="4">
    <location>
        <begin position="32"/>
        <end position="52"/>
    </location>
</feature>
<feature type="transmembrane region" description="Helical" evidence="4">
    <location>
        <begin position="6"/>
        <end position="23"/>
    </location>
</feature>
<dbReference type="InterPro" id="IPR000620">
    <property type="entry name" value="EamA_dom"/>
</dbReference>
<evidence type="ECO:0000259" key="5">
    <source>
        <dbReference type="Pfam" id="PF00892"/>
    </source>
</evidence>
<evidence type="ECO:0000256" key="2">
    <source>
        <dbReference type="ARBA" id="ARBA00007362"/>
    </source>
</evidence>
<feature type="transmembrane region" description="Helical" evidence="4">
    <location>
        <begin position="114"/>
        <end position="132"/>
    </location>
</feature>
<feature type="domain" description="EamA" evidence="5">
    <location>
        <begin position="243"/>
        <end position="319"/>
    </location>
</feature>